<comment type="similarity">
    <text evidence="1 4">Belongs to the metallophosphoesterase superfamily. YfcE family.</text>
</comment>
<dbReference type="GO" id="GO:0016787">
    <property type="term" value="F:hydrolase activity"/>
    <property type="evidence" value="ECO:0007669"/>
    <property type="project" value="UniProtKB-UniRule"/>
</dbReference>
<dbReference type="Proteomes" id="UP000509346">
    <property type="component" value="Chromosome"/>
</dbReference>
<dbReference type="Gene3D" id="3.60.21.10">
    <property type="match status" value="1"/>
</dbReference>
<dbReference type="AlphaFoldDB" id="A0A7D5P4S2"/>
<dbReference type="Pfam" id="PF12850">
    <property type="entry name" value="Metallophos_2"/>
    <property type="match status" value="1"/>
</dbReference>
<sequence>MITVVSDTHGTDGHRLEGRTLEAVREAELVIHAGDFTTEAVLDAFEAEAGSEHGGESERAGREGDGAFVAVYGNNDGPEVRGRLTAERTVEHGGVRFVVVHGHEHDDTSLSLLGRQERADVVVVGHSHEPGRRRVGAVTVLNPGSHADPRWSRPGHAELEPTGEGPTGRLVAPDGEVFDEFDLAATERE</sequence>
<dbReference type="EMBL" id="CP058909">
    <property type="protein sequence ID" value="QLH80817.1"/>
    <property type="molecule type" value="Genomic_DNA"/>
</dbReference>
<evidence type="ECO:0000256" key="5">
    <source>
        <dbReference type="SAM" id="MobiDB-lite"/>
    </source>
</evidence>
<dbReference type="OrthoDB" id="19174at2157"/>
<gene>
    <name evidence="7" type="ORF">HZS54_03815</name>
</gene>
<dbReference type="PROSITE" id="PS01269">
    <property type="entry name" value="UPF0025"/>
    <property type="match status" value="1"/>
</dbReference>
<evidence type="ECO:0000256" key="1">
    <source>
        <dbReference type="ARBA" id="ARBA00008950"/>
    </source>
</evidence>
<feature type="domain" description="Calcineurin-like phosphoesterase" evidence="6">
    <location>
        <begin position="2"/>
        <end position="155"/>
    </location>
</feature>
<dbReference type="InterPro" id="IPR020935">
    <property type="entry name" value="PdiEstase_YfcE_CS"/>
</dbReference>
<keyword evidence="8" id="KW-1185">Reference proteome</keyword>
<protein>
    <recommendedName>
        <fullName evidence="4">Phosphoesterase</fullName>
        <ecNumber evidence="4">3.1.4.-</ecNumber>
    </recommendedName>
</protein>
<dbReference type="SUPFAM" id="SSF56300">
    <property type="entry name" value="Metallo-dependent phosphatases"/>
    <property type="match status" value="1"/>
</dbReference>
<evidence type="ECO:0000259" key="6">
    <source>
        <dbReference type="Pfam" id="PF12850"/>
    </source>
</evidence>
<dbReference type="NCBIfam" id="TIGR00040">
    <property type="entry name" value="yfcE"/>
    <property type="match status" value="1"/>
</dbReference>
<evidence type="ECO:0000313" key="8">
    <source>
        <dbReference type="Proteomes" id="UP000509346"/>
    </source>
</evidence>
<dbReference type="InterPro" id="IPR029052">
    <property type="entry name" value="Metallo-depent_PP-like"/>
</dbReference>
<reference evidence="7 8" key="1">
    <citation type="submission" date="2020-07" db="EMBL/GenBank/DDBJ databases">
        <title>Halosimplex litoreum sp. nov. and Halosimplex rubrum sp. nov., isolated from different salt environments.</title>
        <authorList>
            <person name="Cui H."/>
        </authorList>
    </citation>
    <scope>NUCLEOTIDE SEQUENCE [LARGE SCALE GENOMIC DNA]</scope>
    <source>
        <strain evidence="7 8">R2</strain>
    </source>
</reference>
<proteinExistence type="inferred from homology"/>
<dbReference type="InterPro" id="IPR024654">
    <property type="entry name" value="Calcineurin-like_PHP_lpxH"/>
</dbReference>
<evidence type="ECO:0000256" key="4">
    <source>
        <dbReference type="RuleBase" id="RU362039"/>
    </source>
</evidence>
<accession>A0A7D5P4S2</accession>
<dbReference type="CDD" id="cd00841">
    <property type="entry name" value="MPP_YfcE"/>
    <property type="match status" value="1"/>
</dbReference>
<feature type="region of interest" description="Disordered" evidence="5">
    <location>
        <begin position="143"/>
        <end position="175"/>
    </location>
</feature>
<dbReference type="InterPro" id="IPR041802">
    <property type="entry name" value="MPP_YfcE"/>
</dbReference>
<evidence type="ECO:0000256" key="2">
    <source>
        <dbReference type="ARBA" id="ARBA00022723"/>
    </source>
</evidence>
<keyword evidence="3" id="KW-0378">Hydrolase</keyword>
<keyword evidence="2 4" id="KW-0479">Metal-binding</keyword>
<feature type="compositionally biased region" description="Basic and acidic residues" evidence="5">
    <location>
        <begin position="147"/>
        <end position="159"/>
    </location>
</feature>
<dbReference type="KEGG" id="hpel:HZS54_03815"/>
<evidence type="ECO:0000313" key="7">
    <source>
        <dbReference type="EMBL" id="QLH80817.1"/>
    </source>
</evidence>
<dbReference type="GO" id="GO:0046872">
    <property type="term" value="F:metal ion binding"/>
    <property type="evidence" value="ECO:0007669"/>
    <property type="project" value="UniProtKB-KW"/>
</dbReference>
<comment type="cofactor">
    <cofactor evidence="4">
        <name>a divalent metal cation</name>
        <dbReference type="ChEBI" id="CHEBI:60240"/>
    </cofactor>
</comment>
<evidence type="ECO:0000256" key="3">
    <source>
        <dbReference type="ARBA" id="ARBA00022801"/>
    </source>
</evidence>
<organism evidence="7 8">
    <name type="scientific">Halosimplex pelagicum</name>
    <dbReference type="NCBI Taxonomy" id="869886"/>
    <lineage>
        <taxon>Archaea</taxon>
        <taxon>Methanobacteriati</taxon>
        <taxon>Methanobacteriota</taxon>
        <taxon>Stenosarchaea group</taxon>
        <taxon>Halobacteria</taxon>
        <taxon>Halobacteriales</taxon>
        <taxon>Haloarculaceae</taxon>
        <taxon>Halosimplex</taxon>
    </lineage>
</organism>
<dbReference type="PANTHER" id="PTHR11124">
    <property type="entry name" value="VACUOLAR SORTING PROTEIN VPS29"/>
    <property type="match status" value="1"/>
</dbReference>
<dbReference type="GeneID" id="56081686"/>
<dbReference type="EC" id="3.1.4.-" evidence="4"/>
<name>A0A7D5P4S2_9EURY</name>
<dbReference type="InterPro" id="IPR000979">
    <property type="entry name" value="Phosphodiesterase_MJ0936/Vps29"/>
</dbReference>
<dbReference type="RefSeq" id="WP_179920636.1">
    <property type="nucleotide sequence ID" value="NZ_CP058909.1"/>
</dbReference>